<evidence type="ECO:0000256" key="1">
    <source>
        <dbReference type="SAM" id="MobiDB-lite"/>
    </source>
</evidence>
<dbReference type="AlphaFoldDB" id="A0AA39CD43"/>
<comment type="caution">
    <text evidence="2">The sequence shown here is derived from an EMBL/GenBank/DDBJ whole genome shotgun (WGS) entry which is preliminary data.</text>
</comment>
<evidence type="ECO:0000313" key="2">
    <source>
        <dbReference type="EMBL" id="KAJ9603802.1"/>
    </source>
</evidence>
<organism evidence="2 3">
    <name type="scientific">Cladophialophora chaetospira</name>
    <dbReference type="NCBI Taxonomy" id="386627"/>
    <lineage>
        <taxon>Eukaryota</taxon>
        <taxon>Fungi</taxon>
        <taxon>Dikarya</taxon>
        <taxon>Ascomycota</taxon>
        <taxon>Pezizomycotina</taxon>
        <taxon>Eurotiomycetes</taxon>
        <taxon>Chaetothyriomycetidae</taxon>
        <taxon>Chaetothyriales</taxon>
        <taxon>Herpotrichiellaceae</taxon>
        <taxon>Cladophialophora</taxon>
    </lineage>
</organism>
<reference evidence="2" key="1">
    <citation type="submission" date="2022-10" db="EMBL/GenBank/DDBJ databases">
        <title>Culturing micro-colonial fungi from biological soil crusts in the Mojave desert and describing Neophaeococcomyces mojavensis, and introducing the new genera and species Taxawa tesnikishii.</title>
        <authorList>
            <person name="Kurbessoian T."/>
            <person name="Stajich J.E."/>
        </authorList>
    </citation>
    <scope>NUCLEOTIDE SEQUENCE</scope>
    <source>
        <strain evidence="2">TK_41</strain>
    </source>
</reference>
<name>A0AA39CD43_9EURO</name>
<proteinExistence type="predicted"/>
<evidence type="ECO:0000313" key="3">
    <source>
        <dbReference type="Proteomes" id="UP001172673"/>
    </source>
</evidence>
<gene>
    <name evidence="2" type="ORF">H2200_011988</name>
</gene>
<sequence>MAPESELVFIVTTPRHGGGSHGSSFLSEINAHVAHHMHAERRAKSASSGSCWQLTAASQGLQFSSKNPIEPVSTRKSHSSKSGRGRRRRKKTNESGLPSDVPFLSALDPFLWLPIALSDREKNLLQYFLREGRCLTPGTSTNPRQCVSMRSMRQWMQQTPLCVLGRLMETDHILSKLAGKEPPLTYYKQRARVLRGVKAILAAKGSQFAEKLYAMMELTWTGYTTNSPDLPMHMNAIDALIESHGGISAFLLPQSGLQVQPTWIVGMFGVIEFQITSYSSLALIRDRFILTLKRIRSWACDLEALCDADRSSQRKKLEKLASFLHEPIAQASLPADLPFPMAMAPFFCCYSLCMTCVENDFDIAGALDYFHRVQQKLPMIENGCSRGGTALAHMLADARLEISPESYTRRGPIVANHTEIRICQASVDASKIFSLLPEMTRWILTKVLYDAVFTFAGAVDLQALLPDNNLECLKADIDIRWWRRQPLTAHRDGTGSPPMTNMYI</sequence>
<dbReference type="Proteomes" id="UP001172673">
    <property type="component" value="Unassembled WGS sequence"/>
</dbReference>
<keyword evidence="3" id="KW-1185">Reference proteome</keyword>
<feature type="region of interest" description="Disordered" evidence="1">
    <location>
        <begin position="63"/>
        <end position="98"/>
    </location>
</feature>
<accession>A0AA39CD43</accession>
<protein>
    <submittedName>
        <fullName evidence="2">Uncharacterized protein</fullName>
    </submittedName>
</protein>
<feature type="compositionally biased region" description="Basic residues" evidence="1">
    <location>
        <begin position="75"/>
        <end position="91"/>
    </location>
</feature>
<dbReference type="EMBL" id="JAPDRK010000021">
    <property type="protein sequence ID" value="KAJ9603802.1"/>
    <property type="molecule type" value="Genomic_DNA"/>
</dbReference>